<sequence>MSRIVVKWNQHYYNMELYPIHPSVAILLVAAALCMSKPEVQRWAIVLIRALMENDEARRIIFDSFVGNAT</sequence>
<dbReference type="Proteomes" id="UP000760494">
    <property type="component" value="Unassembled WGS sequence"/>
</dbReference>
<comment type="caution">
    <text evidence="1">The sequence shown here is derived from an EMBL/GenBank/DDBJ whole genome shotgun (WGS) entry which is preliminary data.</text>
</comment>
<accession>A0A2H3RWW0</accession>
<evidence type="ECO:0000313" key="1">
    <source>
        <dbReference type="EMBL" id="VTT81343.1"/>
    </source>
</evidence>
<gene>
    <name evidence="1" type="ORF">C2S_2679</name>
</gene>
<name>A0A2H3RWW0_FUSFU</name>
<dbReference type="AlphaFoldDB" id="A0A2H3RWW0"/>
<dbReference type="EMBL" id="CABFJX010000407">
    <property type="protein sequence ID" value="VTT81343.1"/>
    <property type="molecule type" value="Genomic_DNA"/>
</dbReference>
<reference evidence="1" key="1">
    <citation type="submission" date="2019-05" db="EMBL/GenBank/DDBJ databases">
        <authorList>
            <person name="Piombo E."/>
        </authorList>
    </citation>
    <scope>NUCLEOTIDE SEQUENCE</scope>
    <source>
        <strain evidence="1">C2S</strain>
    </source>
</reference>
<proteinExistence type="predicted"/>
<protein>
    <submittedName>
        <fullName evidence="1">Uncharacterized protein</fullName>
    </submittedName>
</protein>
<organism evidence="1 2">
    <name type="scientific">Fusarium fujikuroi</name>
    <name type="common">Bakanae and foot rot disease fungus</name>
    <name type="synonym">Gibberella fujikuroi</name>
    <dbReference type="NCBI Taxonomy" id="5127"/>
    <lineage>
        <taxon>Eukaryota</taxon>
        <taxon>Fungi</taxon>
        <taxon>Dikarya</taxon>
        <taxon>Ascomycota</taxon>
        <taxon>Pezizomycotina</taxon>
        <taxon>Sordariomycetes</taxon>
        <taxon>Hypocreomycetidae</taxon>
        <taxon>Hypocreales</taxon>
        <taxon>Nectriaceae</taxon>
        <taxon>Fusarium</taxon>
        <taxon>Fusarium fujikuroi species complex</taxon>
    </lineage>
</organism>
<evidence type="ECO:0000313" key="2">
    <source>
        <dbReference type="Proteomes" id="UP000760494"/>
    </source>
</evidence>